<evidence type="ECO:0000313" key="1">
    <source>
        <dbReference type="EMBL" id="KIZ05261.1"/>
    </source>
</evidence>
<keyword evidence="2" id="KW-1185">Reference proteome</keyword>
<dbReference type="RefSeq" id="XP_013904280.1">
    <property type="nucleotide sequence ID" value="XM_014048826.1"/>
</dbReference>
<dbReference type="OrthoDB" id="340166at2759"/>
<accession>A0A0D2NKD9</accession>
<dbReference type="EMBL" id="KK100533">
    <property type="protein sequence ID" value="KIZ05261.1"/>
    <property type="molecule type" value="Genomic_DNA"/>
</dbReference>
<protein>
    <submittedName>
        <fullName evidence="1">Uncharacterized protein</fullName>
    </submittedName>
</protein>
<dbReference type="GeneID" id="25735574"/>
<sequence>MQPIDSTSLWPAWARWPFRTGASARDPCENGDVRRYGLKPIREMPFIGLFEDLRDVKKFEASGMTSARGKLWVVFDNLHSLGRIDEHFQFRDPGNTLLGHTGEDSQFEGLSYDEKTGHFYVIEEVELAVDERTNTYKVIERCPVHFKITHENKGFEGIHYFRDPKDPSRELLLGLCEGNYCRGGKKGRDPGNGRIVVSQFWKNSSGCAWDVVKIVDIPPSANFMDYSGIDFRGDRVAITSQEDSAVWVGRFDFHELDFVDTDKAQVYHFPRDNHCDMIYCNVEGIAWLDDMRFIVSSDKAKKTQPYRCTVHDQSIGIFALP</sequence>
<evidence type="ECO:0000313" key="2">
    <source>
        <dbReference type="Proteomes" id="UP000054498"/>
    </source>
</evidence>
<dbReference type="AlphaFoldDB" id="A0A0D2NKD9"/>
<gene>
    <name evidence="1" type="ORF">MNEG_2696</name>
</gene>
<proteinExistence type="predicted"/>
<reference evidence="1 2" key="1">
    <citation type="journal article" date="2013" name="BMC Genomics">
        <title>Reconstruction of the lipid metabolism for the microalga Monoraphidium neglectum from its genome sequence reveals characteristics suitable for biofuel production.</title>
        <authorList>
            <person name="Bogen C."/>
            <person name="Al-Dilaimi A."/>
            <person name="Albersmeier A."/>
            <person name="Wichmann J."/>
            <person name="Grundmann M."/>
            <person name="Rupp O."/>
            <person name="Lauersen K.J."/>
            <person name="Blifernez-Klassen O."/>
            <person name="Kalinowski J."/>
            <person name="Goesmann A."/>
            <person name="Mussgnug J.H."/>
            <person name="Kruse O."/>
        </authorList>
    </citation>
    <scope>NUCLEOTIDE SEQUENCE [LARGE SCALE GENOMIC DNA]</scope>
    <source>
        <strain evidence="1 2">SAG 48.87</strain>
    </source>
</reference>
<dbReference type="Proteomes" id="UP000054498">
    <property type="component" value="Unassembled WGS sequence"/>
</dbReference>
<organism evidence="1 2">
    <name type="scientific">Monoraphidium neglectum</name>
    <dbReference type="NCBI Taxonomy" id="145388"/>
    <lineage>
        <taxon>Eukaryota</taxon>
        <taxon>Viridiplantae</taxon>
        <taxon>Chlorophyta</taxon>
        <taxon>core chlorophytes</taxon>
        <taxon>Chlorophyceae</taxon>
        <taxon>CS clade</taxon>
        <taxon>Sphaeropleales</taxon>
        <taxon>Selenastraceae</taxon>
        <taxon>Monoraphidium</taxon>
    </lineage>
</organism>
<dbReference type="KEGG" id="mng:MNEG_2696"/>
<name>A0A0D2NKD9_9CHLO</name>